<evidence type="ECO:0000256" key="1">
    <source>
        <dbReference type="ARBA" id="ARBA00002624"/>
    </source>
</evidence>
<evidence type="ECO:0000313" key="29">
    <source>
        <dbReference type="EMBL" id="CUN10149.1"/>
    </source>
</evidence>
<comment type="pathway">
    <text evidence="3">Cell wall biogenesis; peptidoglycan biosynthesis.</text>
</comment>
<comment type="function">
    <text evidence="1">Cell wall formation. Synthesis of cross-linked peptidoglycan from the lipid intermediates. The enzyme has a penicillin-insensitive transglycosylase N-terminal domain (formation of linear glycan strands) and a penicillin-sensitive transpeptidase C-terminal domain (cross-linking of the peptide subunits).</text>
</comment>
<dbReference type="InterPro" id="IPR050396">
    <property type="entry name" value="Glycosyltr_51/Transpeptidase"/>
</dbReference>
<dbReference type="PANTHER" id="PTHR32282">
    <property type="entry name" value="BINDING PROTEIN TRANSPEPTIDASE, PUTATIVE-RELATED"/>
    <property type="match status" value="1"/>
</dbReference>
<dbReference type="Gene3D" id="3.40.710.10">
    <property type="entry name" value="DD-peptidase/beta-lactamase superfamily"/>
    <property type="match status" value="1"/>
</dbReference>
<dbReference type="Gene3D" id="1.10.3810.10">
    <property type="entry name" value="Biosynthetic peptidoglycan transglycosylase-like"/>
    <property type="match status" value="1"/>
</dbReference>
<protein>
    <recommendedName>
        <fullName evidence="7">Penicillin-binding protein 1A</fullName>
        <ecNumber evidence="24">2.4.99.28</ecNumber>
        <ecNumber evidence="6">3.4.16.4</ecNumber>
    </recommendedName>
</protein>
<dbReference type="GO" id="GO:0009002">
    <property type="term" value="F:serine-type D-Ala-D-Ala carboxypeptidase activity"/>
    <property type="evidence" value="ECO:0007669"/>
    <property type="project" value="UniProtKB-EC"/>
</dbReference>
<evidence type="ECO:0000259" key="28">
    <source>
        <dbReference type="Pfam" id="PF00912"/>
    </source>
</evidence>
<evidence type="ECO:0000313" key="30">
    <source>
        <dbReference type="Proteomes" id="UP000095492"/>
    </source>
</evidence>
<dbReference type="InterPro" id="IPR012338">
    <property type="entry name" value="Beta-lactam/transpept-like"/>
</dbReference>
<evidence type="ECO:0000256" key="7">
    <source>
        <dbReference type="ARBA" id="ARBA00018638"/>
    </source>
</evidence>
<evidence type="ECO:0000256" key="20">
    <source>
        <dbReference type="ARBA" id="ARBA00023251"/>
    </source>
</evidence>
<dbReference type="InterPro" id="IPR036950">
    <property type="entry name" value="PBP_transglycosylase"/>
</dbReference>
<evidence type="ECO:0000256" key="26">
    <source>
        <dbReference type="ARBA" id="ARBA00060592"/>
    </source>
</evidence>
<evidence type="ECO:0000256" key="8">
    <source>
        <dbReference type="ARBA" id="ARBA00022475"/>
    </source>
</evidence>
<reference evidence="29 30" key="1">
    <citation type="submission" date="2015-09" db="EMBL/GenBank/DDBJ databases">
        <authorList>
            <consortium name="Pathogen Informatics"/>
        </authorList>
    </citation>
    <scope>NUCLEOTIDE SEQUENCE [LARGE SCALE GENOMIC DNA]</scope>
    <source>
        <strain evidence="29 30">2789STDY5608891</strain>
    </source>
</reference>
<evidence type="ECO:0000256" key="10">
    <source>
        <dbReference type="ARBA" id="ARBA00022670"/>
    </source>
</evidence>
<dbReference type="GO" id="GO:0008955">
    <property type="term" value="F:peptidoglycan glycosyltransferase activity"/>
    <property type="evidence" value="ECO:0007669"/>
    <property type="project" value="UniProtKB-EC"/>
</dbReference>
<evidence type="ECO:0000256" key="21">
    <source>
        <dbReference type="ARBA" id="ARBA00023268"/>
    </source>
</evidence>
<dbReference type="OrthoDB" id="9766909at2"/>
<evidence type="ECO:0000256" key="4">
    <source>
        <dbReference type="ARBA" id="ARBA00007090"/>
    </source>
</evidence>
<dbReference type="GO" id="GO:0005886">
    <property type="term" value="C:plasma membrane"/>
    <property type="evidence" value="ECO:0007669"/>
    <property type="project" value="UniProtKB-SubCell"/>
</dbReference>
<keyword evidence="9" id="KW-0121">Carboxypeptidase</keyword>
<dbReference type="NCBIfam" id="TIGR02074">
    <property type="entry name" value="PBP_1a_fam"/>
    <property type="match status" value="1"/>
</dbReference>
<keyword evidence="8" id="KW-1003">Cell membrane</keyword>
<keyword evidence="19" id="KW-0472">Membrane</keyword>
<dbReference type="STRING" id="39490.ERS852448_01866"/>
<dbReference type="PANTHER" id="PTHR32282:SF33">
    <property type="entry name" value="PEPTIDOGLYCAN GLYCOSYLTRANSFERASE"/>
    <property type="match status" value="1"/>
</dbReference>
<accession>A0A173U5X9</accession>
<evidence type="ECO:0000256" key="11">
    <source>
        <dbReference type="ARBA" id="ARBA00022676"/>
    </source>
</evidence>
<comment type="pathway">
    <text evidence="26">Glycan biosynthesis.</text>
</comment>
<dbReference type="EC" id="3.4.16.4" evidence="6"/>
<evidence type="ECO:0000256" key="2">
    <source>
        <dbReference type="ARBA" id="ARBA00004401"/>
    </source>
</evidence>
<comment type="catalytic activity">
    <reaction evidence="23">
        <text>Preferential cleavage: (Ac)2-L-Lys-D-Ala-|-D-Ala. Also transpeptidation of peptidyl-alanyl moieties that are N-acyl substituents of D-alanine.</text>
        <dbReference type="EC" id="3.4.16.4"/>
    </reaction>
</comment>
<dbReference type="GO" id="GO:0006508">
    <property type="term" value="P:proteolysis"/>
    <property type="evidence" value="ECO:0007669"/>
    <property type="project" value="UniProtKB-KW"/>
</dbReference>
<evidence type="ECO:0000256" key="6">
    <source>
        <dbReference type="ARBA" id="ARBA00012448"/>
    </source>
</evidence>
<feature type="domain" description="Penicillin-binding protein transpeptidase" evidence="27">
    <location>
        <begin position="443"/>
        <end position="684"/>
    </location>
</feature>
<dbReference type="GO" id="GO:0071555">
    <property type="term" value="P:cell wall organization"/>
    <property type="evidence" value="ECO:0007669"/>
    <property type="project" value="UniProtKB-KW"/>
</dbReference>
<comment type="similarity">
    <text evidence="5">In the N-terminal section; belongs to the glycosyltransferase 51 family.</text>
</comment>
<dbReference type="Pfam" id="PF00912">
    <property type="entry name" value="Transgly"/>
    <property type="match status" value="1"/>
</dbReference>
<dbReference type="EC" id="2.4.99.28" evidence="24"/>
<keyword evidence="14" id="KW-0378">Hydrolase</keyword>
<evidence type="ECO:0000256" key="22">
    <source>
        <dbReference type="ARBA" id="ARBA00023316"/>
    </source>
</evidence>
<evidence type="ECO:0000256" key="24">
    <source>
        <dbReference type="ARBA" id="ARBA00044770"/>
    </source>
</evidence>
<dbReference type="InterPro" id="IPR001460">
    <property type="entry name" value="PCN-bd_Tpept"/>
</dbReference>
<dbReference type="SUPFAM" id="SSF56601">
    <property type="entry name" value="beta-lactamase/transpeptidase-like"/>
    <property type="match status" value="1"/>
</dbReference>
<dbReference type="FunFam" id="1.10.3810.10:FF:000001">
    <property type="entry name" value="Penicillin-binding protein 1A"/>
    <property type="match status" value="1"/>
</dbReference>
<evidence type="ECO:0000256" key="16">
    <source>
        <dbReference type="ARBA" id="ARBA00022968"/>
    </source>
</evidence>
<keyword evidence="21" id="KW-0511">Multifunctional enzyme</keyword>
<evidence type="ECO:0000256" key="3">
    <source>
        <dbReference type="ARBA" id="ARBA00004752"/>
    </source>
</evidence>
<dbReference type="SUPFAM" id="SSF53955">
    <property type="entry name" value="Lysozyme-like"/>
    <property type="match status" value="1"/>
</dbReference>
<dbReference type="InterPro" id="IPR023346">
    <property type="entry name" value="Lysozyme-like_dom_sf"/>
</dbReference>
<dbReference type="GO" id="GO:0008360">
    <property type="term" value="P:regulation of cell shape"/>
    <property type="evidence" value="ECO:0007669"/>
    <property type="project" value="UniProtKB-KW"/>
</dbReference>
<evidence type="ECO:0000256" key="12">
    <source>
        <dbReference type="ARBA" id="ARBA00022679"/>
    </source>
</evidence>
<feature type="domain" description="Glycosyl transferase family 51" evidence="28">
    <location>
        <begin position="83"/>
        <end position="264"/>
    </location>
</feature>
<name>A0A173U5X9_EUBRA</name>
<keyword evidence="11" id="KW-0328">Glycosyltransferase</keyword>
<comment type="catalytic activity">
    <reaction evidence="25">
        <text>[GlcNAc-(1-&gt;4)-Mur2Ac(oyl-L-Ala-gamma-D-Glu-L-Lys-D-Ala-D-Ala)](n)-di-trans,octa-cis-undecaprenyl diphosphate + beta-D-GlcNAc-(1-&gt;4)-Mur2Ac(oyl-L-Ala-gamma-D-Glu-L-Lys-D-Ala-D-Ala)-di-trans,octa-cis-undecaprenyl diphosphate = [GlcNAc-(1-&gt;4)-Mur2Ac(oyl-L-Ala-gamma-D-Glu-L-Lys-D-Ala-D-Ala)](n+1)-di-trans,octa-cis-undecaprenyl diphosphate + di-trans,octa-cis-undecaprenyl diphosphate + H(+)</text>
        <dbReference type="Rhea" id="RHEA:23708"/>
        <dbReference type="Rhea" id="RHEA-COMP:9602"/>
        <dbReference type="Rhea" id="RHEA-COMP:9603"/>
        <dbReference type="ChEBI" id="CHEBI:15378"/>
        <dbReference type="ChEBI" id="CHEBI:58405"/>
        <dbReference type="ChEBI" id="CHEBI:60033"/>
        <dbReference type="ChEBI" id="CHEBI:78435"/>
        <dbReference type="EC" id="2.4.99.28"/>
    </reaction>
</comment>
<organism evidence="29 30">
    <name type="scientific">Eubacterium ramulus</name>
    <dbReference type="NCBI Taxonomy" id="39490"/>
    <lineage>
        <taxon>Bacteria</taxon>
        <taxon>Bacillati</taxon>
        <taxon>Bacillota</taxon>
        <taxon>Clostridia</taxon>
        <taxon>Eubacteriales</taxon>
        <taxon>Eubacteriaceae</taxon>
        <taxon>Eubacterium</taxon>
    </lineage>
</organism>
<dbReference type="AlphaFoldDB" id="A0A173U5X9"/>
<dbReference type="GO" id="GO:0008658">
    <property type="term" value="F:penicillin binding"/>
    <property type="evidence" value="ECO:0007669"/>
    <property type="project" value="InterPro"/>
</dbReference>
<evidence type="ECO:0000256" key="23">
    <source>
        <dbReference type="ARBA" id="ARBA00034000"/>
    </source>
</evidence>
<comment type="subcellular location">
    <subcellularLocation>
        <location evidence="2">Cell membrane</location>
        <topology evidence="2">Single-pass type II membrane protein</topology>
    </subcellularLocation>
</comment>
<dbReference type="GO" id="GO:0046677">
    <property type="term" value="P:response to antibiotic"/>
    <property type="evidence" value="ECO:0007669"/>
    <property type="project" value="UniProtKB-KW"/>
</dbReference>
<evidence type="ECO:0000256" key="14">
    <source>
        <dbReference type="ARBA" id="ARBA00022801"/>
    </source>
</evidence>
<dbReference type="Proteomes" id="UP000095492">
    <property type="component" value="Unassembled WGS sequence"/>
</dbReference>
<evidence type="ECO:0000256" key="25">
    <source>
        <dbReference type="ARBA" id="ARBA00049902"/>
    </source>
</evidence>
<keyword evidence="10" id="KW-0645">Protease</keyword>
<evidence type="ECO:0000256" key="19">
    <source>
        <dbReference type="ARBA" id="ARBA00023136"/>
    </source>
</evidence>
<proteinExistence type="inferred from homology"/>
<keyword evidence="20" id="KW-0046">Antibiotic resistance</keyword>
<evidence type="ECO:0000256" key="13">
    <source>
        <dbReference type="ARBA" id="ARBA00022692"/>
    </source>
</evidence>
<dbReference type="EMBL" id="CYYA01000012">
    <property type="protein sequence ID" value="CUN10149.1"/>
    <property type="molecule type" value="Genomic_DNA"/>
</dbReference>
<evidence type="ECO:0000259" key="27">
    <source>
        <dbReference type="Pfam" id="PF00905"/>
    </source>
</evidence>
<keyword evidence="22" id="KW-0961">Cell wall biogenesis/degradation</keyword>
<keyword evidence="18" id="KW-1133">Transmembrane helix</keyword>
<keyword evidence="13" id="KW-0812">Transmembrane</keyword>
<keyword evidence="15" id="KW-0133">Cell shape</keyword>
<evidence type="ECO:0000256" key="5">
    <source>
        <dbReference type="ARBA" id="ARBA00007739"/>
    </source>
</evidence>
<dbReference type="RefSeq" id="WP_055290385.1">
    <property type="nucleotide sequence ID" value="NZ_CP173382.1"/>
</dbReference>
<dbReference type="GO" id="GO:0009252">
    <property type="term" value="P:peptidoglycan biosynthetic process"/>
    <property type="evidence" value="ECO:0007669"/>
    <property type="project" value="UniProtKB-UniPathway"/>
</dbReference>
<evidence type="ECO:0000256" key="9">
    <source>
        <dbReference type="ARBA" id="ARBA00022645"/>
    </source>
</evidence>
<gene>
    <name evidence="29" type="primary">mrcA</name>
    <name evidence="29" type="ORF">ERS852448_01866</name>
</gene>
<comment type="similarity">
    <text evidence="4">In the C-terminal section; belongs to the transpeptidase family.</text>
</comment>
<keyword evidence="12" id="KW-0808">Transferase</keyword>
<sequence>MNYGKKNAAKIKWQLTSRGTVMRRKVKSLTLLIILLCFVLVLGYGGYRGYQYVEQIIAEAPDINEIDATPSGYMSTVLDAKGNVTAQLVGTGSNRVYVTLDEIPEELQKAFVAIEDERFYDHNGIDLRGIVRAGIKGVTTGHFSEGASTITQQLLKNNVFDGWTTENSSQRVKRKLQEQYLALQLEKKVSKDWIMENYLNTINLGQNTLGVQAASRRYFGKDVSELNLSECAVIAGITQNPSKYNPISHPEDNAVRREKVLTNMRDQGYIDDVQYEAAMQDNVYDRIQETNTKWQSSDSNATSYFVDALTEEIIDDLQKELDYSEAQAYKALYSGGLTIYSTQDPQIQEICDTQVNDDNNYNIEKKISFSYALSVQQPDGSVNHYSEQSLLSYYKRNNAGYNLNYKNEAAAQAAIDAYREAMVSDGGVVVGESVTFTIQPQASVTIIDQSTGQVKALVGGRGEKTASKTLNRAADVTRQPGSTFKILTAYAPALDSGSYTLATTVLDEPITYSSGQEIHNADGKYRGYTSIREAIQDSVNVVAVKTVQDITPQAGYEMAKKFGISTLTKDDIVESLPLGVGGVTNLELAAAFEVMPNQGVYKEPVMYTKILDQDGNVLLEKKPKKHRVINDSTAFLLTSAMQDVVLYGTGKLADFGTMPIAGKTGTAGTSEAARDAWFAGYTPYYTCVVWGGYDDYSRLESSRYPKILWNHIMKQLHEGLAYKEFEMPEDVEVSSVCKTSGKIAIAGVCPETETEYFAEGTESSEKCDLHQTAVICKDSGLLAGEYCPESSKETKTFMKKGSGEDKMPTEVCNVHTGEGWLNQLIQALTPENNHTGQ</sequence>
<evidence type="ECO:0000256" key="18">
    <source>
        <dbReference type="ARBA" id="ARBA00022989"/>
    </source>
</evidence>
<keyword evidence="16" id="KW-0735">Signal-anchor</keyword>
<evidence type="ECO:0000256" key="17">
    <source>
        <dbReference type="ARBA" id="ARBA00022984"/>
    </source>
</evidence>
<dbReference type="GeneID" id="97389838"/>
<evidence type="ECO:0000256" key="15">
    <source>
        <dbReference type="ARBA" id="ARBA00022960"/>
    </source>
</evidence>
<dbReference type="InterPro" id="IPR001264">
    <property type="entry name" value="Glyco_trans_51"/>
</dbReference>
<dbReference type="Pfam" id="PF00905">
    <property type="entry name" value="Transpeptidase"/>
    <property type="match status" value="1"/>
</dbReference>
<keyword evidence="17" id="KW-0573">Peptidoglycan synthesis</keyword>
<dbReference type="UniPathway" id="UPA00219"/>